<sequence length="229" mass="24993">MKVLFVISNSETAFWLSEVTHPYWHLIERGVEVDFASPKGGKVVYDSYSDPHFEHSLEAEDLVSKGFLSDKGLVAKFETTLKLADVNLDQYDAVHVAGGRGATFDLFPNTDVGKALEHFWAKDKVVGAICHGAIALGNIPARIRGKRTTGYTLEADLALQKMFGPGFVIPHYPQTVLEETGSVYSRLGNDDPYIIRDGKLVTGQNQQSASEYSIVLLSAMTGNSPVSVA</sequence>
<keyword evidence="2" id="KW-0456">Lyase</keyword>
<evidence type="ECO:0000256" key="1">
    <source>
        <dbReference type="ARBA" id="ARBA00023016"/>
    </source>
</evidence>
<dbReference type="EMBL" id="JAUSVX010000013">
    <property type="protein sequence ID" value="MDQ0472711.1"/>
    <property type="molecule type" value="Genomic_DNA"/>
</dbReference>
<protein>
    <submittedName>
        <fullName evidence="5">Intracellular protease/amidase</fullName>
    </submittedName>
</protein>
<evidence type="ECO:0000256" key="2">
    <source>
        <dbReference type="ARBA" id="ARBA00023239"/>
    </source>
</evidence>
<evidence type="ECO:0000259" key="4">
    <source>
        <dbReference type="Pfam" id="PF01965"/>
    </source>
</evidence>
<dbReference type="GO" id="GO:0006508">
    <property type="term" value="P:proteolysis"/>
    <property type="evidence" value="ECO:0007669"/>
    <property type="project" value="UniProtKB-KW"/>
</dbReference>
<dbReference type="Gene3D" id="3.40.50.880">
    <property type="match status" value="1"/>
</dbReference>
<comment type="similarity">
    <text evidence="3">Belongs to the peptidase C56 family. HSP31-like subfamily.</text>
</comment>
<dbReference type="CDD" id="cd03141">
    <property type="entry name" value="GATase1_Hsp31_like"/>
    <property type="match status" value="1"/>
</dbReference>
<dbReference type="GO" id="GO:0008233">
    <property type="term" value="F:peptidase activity"/>
    <property type="evidence" value="ECO:0007669"/>
    <property type="project" value="UniProtKB-KW"/>
</dbReference>
<dbReference type="Pfam" id="PF01965">
    <property type="entry name" value="DJ-1_PfpI"/>
    <property type="match status" value="1"/>
</dbReference>
<dbReference type="InterPro" id="IPR050325">
    <property type="entry name" value="Prot/Nucl_acid_deglycase"/>
</dbReference>
<keyword evidence="5" id="KW-0645">Protease</keyword>
<keyword evidence="5" id="KW-0378">Hydrolase</keyword>
<dbReference type="RefSeq" id="WP_307279920.1">
    <property type="nucleotide sequence ID" value="NZ_JAUSVX010000013.1"/>
</dbReference>
<organism evidence="5 6">
    <name type="scientific">Labrys wisconsinensis</name>
    <dbReference type="NCBI Taxonomy" id="425677"/>
    <lineage>
        <taxon>Bacteria</taxon>
        <taxon>Pseudomonadati</taxon>
        <taxon>Pseudomonadota</taxon>
        <taxon>Alphaproteobacteria</taxon>
        <taxon>Hyphomicrobiales</taxon>
        <taxon>Xanthobacteraceae</taxon>
        <taxon>Labrys</taxon>
    </lineage>
</organism>
<dbReference type="InterPro" id="IPR029062">
    <property type="entry name" value="Class_I_gatase-like"/>
</dbReference>
<evidence type="ECO:0000256" key="3">
    <source>
        <dbReference type="ARBA" id="ARBA00038493"/>
    </source>
</evidence>
<reference evidence="5 6" key="1">
    <citation type="submission" date="2023-07" db="EMBL/GenBank/DDBJ databases">
        <title>Genomic Encyclopedia of Type Strains, Phase IV (KMG-IV): sequencing the most valuable type-strain genomes for metagenomic binning, comparative biology and taxonomic classification.</title>
        <authorList>
            <person name="Goeker M."/>
        </authorList>
    </citation>
    <scope>NUCLEOTIDE SEQUENCE [LARGE SCALE GENOMIC DNA]</scope>
    <source>
        <strain evidence="5 6">DSM 19619</strain>
    </source>
</reference>
<dbReference type="SUPFAM" id="SSF52317">
    <property type="entry name" value="Class I glutamine amidotransferase-like"/>
    <property type="match status" value="1"/>
</dbReference>
<keyword evidence="1" id="KW-0346">Stress response</keyword>
<accession>A0ABU0JGW1</accession>
<comment type="caution">
    <text evidence="5">The sequence shown here is derived from an EMBL/GenBank/DDBJ whole genome shotgun (WGS) entry which is preliminary data.</text>
</comment>
<gene>
    <name evidence="5" type="ORF">QO011_005741</name>
</gene>
<feature type="domain" description="DJ-1/PfpI" evidence="4">
    <location>
        <begin position="2"/>
        <end position="215"/>
    </location>
</feature>
<dbReference type="Proteomes" id="UP001242480">
    <property type="component" value="Unassembled WGS sequence"/>
</dbReference>
<evidence type="ECO:0000313" key="6">
    <source>
        <dbReference type="Proteomes" id="UP001242480"/>
    </source>
</evidence>
<dbReference type="PANTHER" id="PTHR48094:SF11">
    <property type="entry name" value="GLUTATHIONE-INDEPENDENT GLYOXALASE HSP31-RELATED"/>
    <property type="match status" value="1"/>
</dbReference>
<name>A0ABU0JGW1_9HYPH</name>
<evidence type="ECO:0000313" key="5">
    <source>
        <dbReference type="EMBL" id="MDQ0472711.1"/>
    </source>
</evidence>
<dbReference type="PANTHER" id="PTHR48094">
    <property type="entry name" value="PROTEIN/NUCLEIC ACID DEGLYCASE DJ-1-RELATED"/>
    <property type="match status" value="1"/>
</dbReference>
<proteinExistence type="inferred from homology"/>
<dbReference type="InterPro" id="IPR002818">
    <property type="entry name" value="DJ-1/PfpI"/>
</dbReference>
<keyword evidence="6" id="KW-1185">Reference proteome</keyword>